<gene>
    <name evidence="2" type="ORF">BECKSD772E_GA0070983_101112</name>
    <name evidence="1" type="ORF">BECKSD772F_GA0070984_101717</name>
</gene>
<protein>
    <submittedName>
        <fullName evidence="1">Uncharacterized protein</fullName>
    </submittedName>
</protein>
<evidence type="ECO:0000313" key="1">
    <source>
        <dbReference type="EMBL" id="VFK37614.1"/>
    </source>
</evidence>
<dbReference type="EMBL" id="CAADFU010000011">
    <property type="protein sequence ID" value="VFK41293.1"/>
    <property type="molecule type" value="Genomic_DNA"/>
</dbReference>
<name>A0A450Y7V3_9GAMM</name>
<organism evidence="1">
    <name type="scientific">Candidatus Kentrum sp. SD</name>
    <dbReference type="NCBI Taxonomy" id="2126332"/>
    <lineage>
        <taxon>Bacteria</taxon>
        <taxon>Pseudomonadati</taxon>
        <taxon>Pseudomonadota</taxon>
        <taxon>Gammaproteobacteria</taxon>
        <taxon>Candidatus Kentrum</taxon>
    </lineage>
</organism>
<proteinExistence type="predicted"/>
<sequence>MKTTEFWKNFKLGEELSISGTFIYNGMRRFHEIRIFDYTDEVFEVFYNLSIGFERLLKIAVVLP</sequence>
<dbReference type="EMBL" id="CAADFR010000017">
    <property type="protein sequence ID" value="VFK37614.1"/>
    <property type="molecule type" value="Genomic_DNA"/>
</dbReference>
<reference evidence="1" key="1">
    <citation type="submission" date="2019-02" db="EMBL/GenBank/DDBJ databases">
        <authorList>
            <person name="Gruber-Vodicka R. H."/>
            <person name="Seah K. B. B."/>
        </authorList>
    </citation>
    <scope>NUCLEOTIDE SEQUENCE</scope>
    <source>
        <strain evidence="2">BECK_S1320</strain>
        <strain evidence="1">BECK_S1321</strain>
    </source>
</reference>
<evidence type="ECO:0000313" key="2">
    <source>
        <dbReference type="EMBL" id="VFK41293.1"/>
    </source>
</evidence>
<accession>A0A450Y7V3</accession>
<dbReference type="AlphaFoldDB" id="A0A450Y7V3"/>